<evidence type="ECO:0000256" key="1">
    <source>
        <dbReference type="ARBA" id="ARBA00000085"/>
    </source>
</evidence>
<dbReference type="InterPro" id="IPR003661">
    <property type="entry name" value="HisK_dim/P_dom"/>
</dbReference>
<dbReference type="PROSITE" id="PS50885">
    <property type="entry name" value="HAMP"/>
    <property type="match status" value="1"/>
</dbReference>
<dbReference type="InterPro" id="IPR036890">
    <property type="entry name" value="HATPase_C_sf"/>
</dbReference>
<sequence>MKKTIFVKIFGGYLLIVLVILSITFFLSFRAIRHHYIDTLTGNLKNLCSTLKLKISPLLEKDRIEELDTLIKKLGRQIETRITVINPEGVVFADSERDPALMENHKNRLEIIQAVRNGIGTSLRYSTTVKEEMLYVAVPIEKDGNISGILRASLFLNEINALLKNLQMTIIKIAVIIVAVLLLGAFLFSRNLSRPLKELGAASRKVDQGDFNTKVYLKNRDEIKELADSFNFMTDQIKTLFTQLSYQKEELNSIISSIKEGLCVLDNEGKITVSNESFRKIVQNDSVKGKFYWEVLKKIKFDELMKKVKDEKSSLVDEIEINSRTYLCNATFSSNKEEVVVVTLHDITKIKNLEETKKDFVSNVSHELRTPLTAIKGFVETLEETTNDVENRHYLNIIKRHTDRVINIVEDLLLLSELEEEPSSLEFEDVNLVDLIENILKIFDQRMKEKSLILKFNPDRNLPPIKADPFKLEQVFINLLDNAIKYTERGEVTITLNQNDNEVIAEIQDTGICIPREHLSRIFERFYVVDKSRSRNVGGTGLGLSIVKHIVLLHNGKIDVENVPGKGTKFIVTLPTNLS</sequence>
<keyword evidence="8" id="KW-0547">Nucleotide-binding</keyword>
<dbReference type="InterPro" id="IPR031967">
    <property type="entry name" value="PhoR_single_Cache-like_dom"/>
</dbReference>
<keyword evidence="6" id="KW-0808">Transferase</keyword>
<dbReference type="EMBL" id="JAANXD010000063">
    <property type="protein sequence ID" value="MBS1258467.1"/>
    <property type="molecule type" value="Genomic_DNA"/>
</dbReference>
<dbReference type="Pfam" id="PF00672">
    <property type="entry name" value="HAMP"/>
    <property type="match status" value="1"/>
</dbReference>
<proteinExistence type="predicted"/>
<dbReference type="Pfam" id="PF00512">
    <property type="entry name" value="HisKA"/>
    <property type="match status" value="1"/>
</dbReference>
<dbReference type="InterPro" id="IPR050398">
    <property type="entry name" value="HssS/ArlS-like"/>
</dbReference>
<dbReference type="InterPro" id="IPR000014">
    <property type="entry name" value="PAS"/>
</dbReference>
<evidence type="ECO:0000256" key="14">
    <source>
        <dbReference type="SAM" id="Phobius"/>
    </source>
</evidence>
<evidence type="ECO:0000256" key="12">
    <source>
        <dbReference type="ARBA" id="ARBA00023012"/>
    </source>
</evidence>
<keyword evidence="11 14" id="KW-1133">Transmembrane helix</keyword>
<dbReference type="GO" id="GO:0005886">
    <property type="term" value="C:plasma membrane"/>
    <property type="evidence" value="ECO:0007669"/>
    <property type="project" value="UniProtKB-SubCell"/>
</dbReference>
<dbReference type="SMART" id="SM00091">
    <property type="entry name" value="PAS"/>
    <property type="match status" value="1"/>
</dbReference>
<accession>A0A942A558</accession>
<dbReference type="GO" id="GO:0000155">
    <property type="term" value="F:phosphorelay sensor kinase activity"/>
    <property type="evidence" value="ECO:0007669"/>
    <property type="project" value="InterPro"/>
</dbReference>
<evidence type="ECO:0000256" key="11">
    <source>
        <dbReference type="ARBA" id="ARBA00022989"/>
    </source>
</evidence>
<reference evidence="17" key="1">
    <citation type="journal article" date="2021" name="ISME J.">
        <title>Fine-scale metabolic discontinuity in a stratified prokaryote microbiome of a Red Sea deep halocline.</title>
        <authorList>
            <person name="Michoud G."/>
            <person name="Ngugi D.K."/>
            <person name="Barozzi A."/>
            <person name="Merlino G."/>
            <person name="Calleja M.L."/>
            <person name="Delgado-Huertas A."/>
            <person name="Moran X.A.G."/>
            <person name="Daffonchio D."/>
        </authorList>
    </citation>
    <scope>NUCLEOTIDE SEQUENCE</scope>
    <source>
        <strain evidence="17">SuakinDeep_MAG55_1</strain>
    </source>
</reference>
<keyword evidence="12" id="KW-0902">Two-component regulatory system</keyword>
<keyword evidence="7 14" id="KW-0812">Transmembrane</keyword>
<dbReference type="Gene3D" id="6.10.340.10">
    <property type="match status" value="1"/>
</dbReference>
<dbReference type="InterPro" id="IPR003660">
    <property type="entry name" value="HAMP_dom"/>
</dbReference>
<dbReference type="SMART" id="SM00387">
    <property type="entry name" value="HATPase_c"/>
    <property type="match status" value="1"/>
</dbReference>
<dbReference type="Pfam" id="PF16736">
    <property type="entry name" value="sCache_like"/>
    <property type="match status" value="1"/>
</dbReference>
<gene>
    <name evidence="17" type="ORF">MAG551_01526</name>
</gene>
<feature type="transmembrane region" description="Helical" evidence="14">
    <location>
        <begin position="6"/>
        <end position="27"/>
    </location>
</feature>
<dbReference type="InterPro" id="IPR004358">
    <property type="entry name" value="Sig_transdc_His_kin-like_C"/>
</dbReference>
<dbReference type="FunFam" id="1.10.287.130:FF:000001">
    <property type="entry name" value="Two-component sensor histidine kinase"/>
    <property type="match status" value="1"/>
</dbReference>
<evidence type="ECO:0000259" key="16">
    <source>
        <dbReference type="PROSITE" id="PS50885"/>
    </source>
</evidence>
<evidence type="ECO:0000256" key="3">
    <source>
        <dbReference type="ARBA" id="ARBA00012438"/>
    </source>
</evidence>
<keyword evidence="10" id="KW-0067">ATP-binding</keyword>
<keyword evidence="9 17" id="KW-0418">Kinase</keyword>
<keyword evidence="5" id="KW-0597">Phosphoprotein</keyword>
<dbReference type="Pfam" id="PF02518">
    <property type="entry name" value="HATPase_c"/>
    <property type="match status" value="1"/>
</dbReference>
<evidence type="ECO:0000256" key="8">
    <source>
        <dbReference type="ARBA" id="ARBA00022741"/>
    </source>
</evidence>
<dbReference type="Gene3D" id="3.30.565.10">
    <property type="entry name" value="Histidine kinase-like ATPase, C-terminal domain"/>
    <property type="match status" value="1"/>
</dbReference>
<dbReference type="AlphaFoldDB" id="A0A942A558"/>
<evidence type="ECO:0000313" key="17">
    <source>
        <dbReference type="EMBL" id="MBS1258467.1"/>
    </source>
</evidence>
<evidence type="ECO:0000256" key="9">
    <source>
        <dbReference type="ARBA" id="ARBA00022777"/>
    </source>
</evidence>
<dbReference type="SMART" id="SM00388">
    <property type="entry name" value="HisKA"/>
    <property type="match status" value="1"/>
</dbReference>
<dbReference type="EC" id="2.7.13.3" evidence="3"/>
<dbReference type="Proteomes" id="UP000722750">
    <property type="component" value="Unassembled WGS sequence"/>
</dbReference>
<comment type="catalytic activity">
    <reaction evidence="1">
        <text>ATP + protein L-histidine = ADP + protein N-phospho-L-histidine.</text>
        <dbReference type="EC" id="2.7.13.3"/>
    </reaction>
</comment>
<dbReference type="InterPro" id="IPR005467">
    <property type="entry name" value="His_kinase_dom"/>
</dbReference>
<evidence type="ECO:0000313" key="18">
    <source>
        <dbReference type="Proteomes" id="UP000722750"/>
    </source>
</evidence>
<dbReference type="InterPro" id="IPR036097">
    <property type="entry name" value="HisK_dim/P_sf"/>
</dbReference>
<keyword evidence="4" id="KW-1003">Cell membrane</keyword>
<feature type="domain" description="HAMP" evidence="16">
    <location>
        <begin position="190"/>
        <end position="242"/>
    </location>
</feature>
<dbReference type="CDD" id="cd06225">
    <property type="entry name" value="HAMP"/>
    <property type="match status" value="1"/>
</dbReference>
<comment type="subcellular location">
    <subcellularLocation>
        <location evidence="2">Cell membrane</location>
        <topology evidence="2">Multi-pass membrane protein</topology>
    </subcellularLocation>
</comment>
<evidence type="ECO:0000256" key="7">
    <source>
        <dbReference type="ARBA" id="ARBA00022692"/>
    </source>
</evidence>
<name>A0A942A558_9BACT</name>
<comment type="caution">
    <text evidence="17">The sequence shown here is derived from an EMBL/GenBank/DDBJ whole genome shotgun (WGS) entry which is preliminary data.</text>
</comment>
<evidence type="ECO:0000256" key="2">
    <source>
        <dbReference type="ARBA" id="ARBA00004651"/>
    </source>
</evidence>
<evidence type="ECO:0000256" key="6">
    <source>
        <dbReference type="ARBA" id="ARBA00022679"/>
    </source>
</evidence>
<dbReference type="PANTHER" id="PTHR45528:SF1">
    <property type="entry name" value="SENSOR HISTIDINE KINASE CPXA"/>
    <property type="match status" value="1"/>
</dbReference>
<evidence type="ECO:0000256" key="5">
    <source>
        <dbReference type="ARBA" id="ARBA00022553"/>
    </source>
</evidence>
<protein>
    <recommendedName>
        <fullName evidence="3">histidine kinase</fullName>
        <ecNumber evidence="3">2.7.13.3</ecNumber>
    </recommendedName>
</protein>
<dbReference type="PANTHER" id="PTHR45528">
    <property type="entry name" value="SENSOR HISTIDINE KINASE CPXA"/>
    <property type="match status" value="1"/>
</dbReference>
<evidence type="ECO:0000256" key="13">
    <source>
        <dbReference type="ARBA" id="ARBA00023136"/>
    </source>
</evidence>
<dbReference type="SUPFAM" id="SSF47384">
    <property type="entry name" value="Homodimeric domain of signal transducing histidine kinase"/>
    <property type="match status" value="1"/>
</dbReference>
<dbReference type="Gene3D" id="3.30.450.20">
    <property type="entry name" value="PAS domain"/>
    <property type="match status" value="2"/>
</dbReference>
<keyword evidence="13 14" id="KW-0472">Membrane</keyword>
<dbReference type="Gene3D" id="1.10.287.130">
    <property type="match status" value="1"/>
</dbReference>
<organism evidence="17 18">
    <name type="scientific">Candidatus Scalindua arabica</name>
    <dbReference type="NCBI Taxonomy" id="1127984"/>
    <lineage>
        <taxon>Bacteria</taxon>
        <taxon>Pseudomonadati</taxon>
        <taxon>Planctomycetota</taxon>
        <taxon>Candidatus Brocadiia</taxon>
        <taxon>Candidatus Brocadiales</taxon>
        <taxon>Candidatus Scalinduaceae</taxon>
        <taxon>Candidatus Scalindua</taxon>
    </lineage>
</organism>
<feature type="transmembrane region" description="Helical" evidence="14">
    <location>
        <begin position="169"/>
        <end position="188"/>
    </location>
</feature>
<dbReference type="PROSITE" id="PS50109">
    <property type="entry name" value="HIS_KIN"/>
    <property type="match status" value="1"/>
</dbReference>
<dbReference type="GO" id="GO:0005524">
    <property type="term" value="F:ATP binding"/>
    <property type="evidence" value="ECO:0007669"/>
    <property type="project" value="UniProtKB-KW"/>
</dbReference>
<dbReference type="SMART" id="SM00304">
    <property type="entry name" value="HAMP"/>
    <property type="match status" value="1"/>
</dbReference>
<dbReference type="SUPFAM" id="SSF158472">
    <property type="entry name" value="HAMP domain-like"/>
    <property type="match status" value="1"/>
</dbReference>
<evidence type="ECO:0000256" key="4">
    <source>
        <dbReference type="ARBA" id="ARBA00022475"/>
    </source>
</evidence>
<dbReference type="SUPFAM" id="SSF55874">
    <property type="entry name" value="ATPase domain of HSP90 chaperone/DNA topoisomerase II/histidine kinase"/>
    <property type="match status" value="1"/>
</dbReference>
<evidence type="ECO:0000259" key="15">
    <source>
        <dbReference type="PROSITE" id="PS50109"/>
    </source>
</evidence>
<feature type="domain" description="Histidine kinase" evidence="15">
    <location>
        <begin position="363"/>
        <end position="578"/>
    </location>
</feature>
<dbReference type="FunFam" id="3.30.565.10:FF:000006">
    <property type="entry name" value="Sensor histidine kinase WalK"/>
    <property type="match status" value="1"/>
</dbReference>
<dbReference type="InterPro" id="IPR003594">
    <property type="entry name" value="HATPase_dom"/>
</dbReference>
<dbReference type="CDD" id="cd16922">
    <property type="entry name" value="HATPase_EvgS-ArcB-TorS-like"/>
    <property type="match status" value="1"/>
</dbReference>
<evidence type="ECO:0000256" key="10">
    <source>
        <dbReference type="ARBA" id="ARBA00022840"/>
    </source>
</evidence>
<dbReference type="PRINTS" id="PR00344">
    <property type="entry name" value="BCTRLSENSOR"/>
</dbReference>
<dbReference type="CDD" id="cd00082">
    <property type="entry name" value="HisKA"/>
    <property type="match status" value="1"/>
</dbReference>